<name>A0ABW7FPT1_9BURK</name>
<comment type="caution">
    <text evidence="1">The sequence shown here is derived from an EMBL/GenBank/DDBJ whole genome shotgun (WGS) entry which is preliminary data.</text>
</comment>
<evidence type="ECO:0000313" key="2">
    <source>
        <dbReference type="Proteomes" id="UP001606301"/>
    </source>
</evidence>
<sequence length="145" mass="15599">MKLLYRAGGAAVVFAGLGAVYLHFSGGRVTDPAQSSATIFQIPAGELEALKQVGKTGDCAAAYRLAHHFSFALNQRDDAIYWLRIAARCPNADAKAELVYMLLGPSDKGEIAQEIDQLVLELEKTSPGQAQEVKKEVALRRAGKP</sequence>
<reference evidence="1 2" key="1">
    <citation type="submission" date="2024-08" db="EMBL/GenBank/DDBJ databases">
        <authorList>
            <person name="Lu H."/>
        </authorList>
    </citation>
    <scope>NUCLEOTIDE SEQUENCE [LARGE SCALE GENOMIC DNA]</scope>
    <source>
        <strain evidence="1 2">LKC17W</strain>
    </source>
</reference>
<proteinExistence type="predicted"/>
<organism evidence="1 2">
    <name type="scientific">Pelomonas margarita</name>
    <dbReference type="NCBI Taxonomy" id="3299031"/>
    <lineage>
        <taxon>Bacteria</taxon>
        <taxon>Pseudomonadati</taxon>
        <taxon>Pseudomonadota</taxon>
        <taxon>Betaproteobacteria</taxon>
        <taxon>Burkholderiales</taxon>
        <taxon>Sphaerotilaceae</taxon>
        <taxon>Roseateles</taxon>
    </lineage>
</organism>
<evidence type="ECO:0000313" key="1">
    <source>
        <dbReference type="EMBL" id="MFG6443317.1"/>
    </source>
</evidence>
<gene>
    <name evidence="1" type="ORF">ACG0Z3_21720</name>
</gene>
<protein>
    <recommendedName>
        <fullName evidence="3">Sel1 repeat family protein</fullName>
    </recommendedName>
</protein>
<dbReference type="EMBL" id="JBIGHW010000019">
    <property type="protein sequence ID" value="MFG6443317.1"/>
    <property type="molecule type" value="Genomic_DNA"/>
</dbReference>
<accession>A0ABW7FPT1</accession>
<evidence type="ECO:0008006" key="3">
    <source>
        <dbReference type="Google" id="ProtNLM"/>
    </source>
</evidence>
<keyword evidence="2" id="KW-1185">Reference proteome</keyword>
<dbReference type="Proteomes" id="UP001606301">
    <property type="component" value="Unassembled WGS sequence"/>
</dbReference>